<evidence type="ECO:0000313" key="2">
    <source>
        <dbReference type="EMBL" id="QXQ15236.1"/>
    </source>
</evidence>
<organism evidence="2 3">
    <name type="scientific">Skermania pinensis</name>
    <dbReference type="NCBI Taxonomy" id="39122"/>
    <lineage>
        <taxon>Bacteria</taxon>
        <taxon>Bacillati</taxon>
        <taxon>Actinomycetota</taxon>
        <taxon>Actinomycetes</taxon>
        <taxon>Mycobacteriales</taxon>
        <taxon>Gordoniaceae</taxon>
        <taxon>Skermania</taxon>
    </lineage>
</organism>
<protein>
    <recommendedName>
        <fullName evidence="4">Lipoprotein</fullName>
    </recommendedName>
</protein>
<gene>
    <name evidence="2" type="ORF">KV203_07905</name>
</gene>
<feature type="region of interest" description="Disordered" evidence="1">
    <location>
        <begin position="36"/>
        <end position="55"/>
    </location>
</feature>
<accession>A0ABX8SCU0</accession>
<dbReference type="Proteomes" id="UP000887023">
    <property type="component" value="Chromosome"/>
</dbReference>
<proteinExistence type="predicted"/>
<evidence type="ECO:0000256" key="1">
    <source>
        <dbReference type="SAM" id="MobiDB-lite"/>
    </source>
</evidence>
<sequence>MGTTDSTTGGCGYRFAYLPRALLGATAFAMIGACSSGTDQPETTTSTTPTATDAGDASCLSGEYDVVGVRSHRTSIIGRPDVTEPIPGLAMTFRDDRWQISGSRAHLPITGPWFTADVAIDAQIRGSVAGSPATFTVDESAGAAVMTTSTSVQDVPLSEVAEVLAPSGVAQVRCDGNTAQIDAENTSLTLQRAA</sequence>
<reference evidence="2" key="1">
    <citation type="submission" date="2021-07" db="EMBL/GenBank/DDBJ databases">
        <title>Candidatus Kaistella beijingensis sp. nov. isolated from a municipal wastewater treatment plant is involved in sludge foaming.</title>
        <authorList>
            <person name="Song Y."/>
            <person name="Liu S.-J."/>
        </authorList>
    </citation>
    <scope>NUCLEOTIDE SEQUENCE</scope>
    <source>
        <strain evidence="2">DSM 43998</strain>
    </source>
</reference>
<dbReference type="EMBL" id="CP079105">
    <property type="protein sequence ID" value="QXQ15236.1"/>
    <property type="molecule type" value="Genomic_DNA"/>
</dbReference>
<keyword evidence="3" id="KW-1185">Reference proteome</keyword>
<evidence type="ECO:0008006" key="4">
    <source>
        <dbReference type="Google" id="ProtNLM"/>
    </source>
</evidence>
<evidence type="ECO:0000313" key="3">
    <source>
        <dbReference type="Proteomes" id="UP000887023"/>
    </source>
</evidence>
<name>A0ABX8SCU0_9ACTN</name>
<dbReference type="RefSeq" id="WP_066471603.1">
    <property type="nucleotide sequence ID" value="NZ_CBCRUZ010000001.1"/>
</dbReference>